<protein>
    <recommendedName>
        <fullName evidence="4 5">4-nitrophenylphosphatase</fullName>
        <shortName evidence="5">PNPPase</shortName>
        <ecNumber evidence="3 5">3.1.3.41</ecNumber>
    </recommendedName>
</protein>
<evidence type="ECO:0000313" key="10">
    <source>
        <dbReference type="Proteomes" id="UP000662931"/>
    </source>
</evidence>
<dbReference type="AlphaFoldDB" id="A0A875RX67"/>
<comment type="catalytic activity">
    <reaction evidence="2 5">
        <text>4-nitrophenyl phosphate + H2O = 4-nitrophenol + phosphate + H(+)</text>
        <dbReference type="Rhea" id="RHEA:21664"/>
        <dbReference type="ChEBI" id="CHEBI:15377"/>
        <dbReference type="ChEBI" id="CHEBI:15378"/>
        <dbReference type="ChEBI" id="CHEBI:43474"/>
        <dbReference type="ChEBI" id="CHEBI:57917"/>
        <dbReference type="ChEBI" id="CHEBI:61146"/>
        <dbReference type="EC" id="3.1.3.41"/>
    </reaction>
</comment>
<dbReference type="Pfam" id="PF13344">
    <property type="entry name" value="Hydrolase_6"/>
    <property type="match status" value="1"/>
</dbReference>
<dbReference type="NCBIfam" id="TIGR01452">
    <property type="entry name" value="PGP_euk"/>
    <property type="match status" value="1"/>
</dbReference>
<organism evidence="9 10">
    <name type="scientific">Eeniella nana</name>
    <name type="common">Yeast</name>
    <name type="synonym">Brettanomyces nanus</name>
    <dbReference type="NCBI Taxonomy" id="13502"/>
    <lineage>
        <taxon>Eukaryota</taxon>
        <taxon>Fungi</taxon>
        <taxon>Dikarya</taxon>
        <taxon>Ascomycota</taxon>
        <taxon>Saccharomycotina</taxon>
        <taxon>Pichiomycetes</taxon>
        <taxon>Pichiales</taxon>
        <taxon>Pichiaceae</taxon>
        <taxon>Brettanomyces</taxon>
    </lineage>
</organism>
<name>A0A875RX67_EENNA</name>
<dbReference type="InterPro" id="IPR036412">
    <property type="entry name" value="HAD-like_sf"/>
</dbReference>
<evidence type="ECO:0000256" key="2">
    <source>
        <dbReference type="ARBA" id="ARBA00050247"/>
    </source>
</evidence>
<evidence type="ECO:0000256" key="1">
    <source>
        <dbReference type="ARBA" id="ARBA00022801"/>
    </source>
</evidence>
<evidence type="ECO:0000313" key="9">
    <source>
        <dbReference type="EMBL" id="QPG74021.1"/>
    </source>
</evidence>
<dbReference type="PANTHER" id="PTHR19288">
    <property type="entry name" value="4-NITROPHENYLPHOSPHATASE-RELATED"/>
    <property type="match status" value="1"/>
</dbReference>
<accession>A0A875RX67</accession>
<keyword evidence="10" id="KW-1185">Reference proteome</keyword>
<reference evidence="9" key="1">
    <citation type="submission" date="2020-10" db="EMBL/GenBank/DDBJ databases">
        <authorList>
            <person name="Roach M.J.R."/>
        </authorList>
    </citation>
    <scope>NUCLEOTIDE SEQUENCE</scope>
    <source>
        <strain evidence="9">CBS 1945</strain>
    </source>
</reference>
<feature type="binding site" evidence="8">
    <location>
        <position position="248"/>
    </location>
    <ligand>
        <name>Mg(2+)</name>
        <dbReference type="ChEBI" id="CHEBI:18420"/>
    </ligand>
</feature>
<dbReference type="GO" id="GO:0008967">
    <property type="term" value="F:phosphoglycolate phosphatase activity"/>
    <property type="evidence" value="ECO:0007669"/>
    <property type="project" value="TreeGrafter"/>
</dbReference>
<dbReference type="EC" id="3.1.3.41" evidence="3 5"/>
<evidence type="ECO:0000256" key="5">
    <source>
        <dbReference type="PIRNR" id="PIRNR000915"/>
    </source>
</evidence>
<evidence type="ECO:0000256" key="8">
    <source>
        <dbReference type="PIRSR" id="PIRSR000915-3"/>
    </source>
</evidence>
<dbReference type="EMBL" id="CP064812">
    <property type="protein sequence ID" value="QPG74021.1"/>
    <property type="molecule type" value="Genomic_DNA"/>
</dbReference>
<keyword evidence="8" id="KW-0479">Metal-binding</keyword>
<feature type="binding site" evidence="8">
    <location>
        <position position="24"/>
    </location>
    <ligand>
        <name>Mg(2+)</name>
        <dbReference type="ChEBI" id="CHEBI:18420"/>
    </ligand>
</feature>
<gene>
    <name evidence="9" type="ORF">FOA43_001340</name>
</gene>
<dbReference type="Proteomes" id="UP000662931">
    <property type="component" value="Chromosome 1"/>
</dbReference>
<keyword evidence="8" id="KW-0460">Magnesium</keyword>
<dbReference type="FunFam" id="3.40.50.1000:FF:000039">
    <property type="entry name" value="Phosphoglycolate phosphatase"/>
    <property type="match status" value="1"/>
</dbReference>
<feature type="binding site" evidence="8">
    <location>
        <position position="26"/>
    </location>
    <ligand>
        <name>Mg(2+)</name>
        <dbReference type="ChEBI" id="CHEBI:18420"/>
    </ligand>
</feature>
<dbReference type="GO" id="GO:0004035">
    <property type="term" value="F:alkaline phosphatase activity"/>
    <property type="evidence" value="ECO:0007669"/>
    <property type="project" value="UniProtKB-ARBA"/>
</dbReference>
<dbReference type="GeneID" id="62194741"/>
<dbReference type="NCBIfam" id="TIGR01460">
    <property type="entry name" value="HAD-SF-IIA"/>
    <property type="match status" value="1"/>
</dbReference>
<keyword evidence="1 5" id="KW-0378">Hydrolase</keyword>
<dbReference type="RefSeq" id="XP_038777586.1">
    <property type="nucleotide sequence ID" value="XM_038921658.1"/>
</dbReference>
<evidence type="ECO:0000256" key="6">
    <source>
        <dbReference type="PIRSR" id="PIRSR000915-1"/>
    </source>
</evidence>
<dbReference type="GO" id="GO:0005737">
    <property type="term" value="C:cytoplasm"/>
    <property type="evidence" value="ECO:0007669"/>
    <property type="project" value="TreeGrafter"/>
</dbReference>
<feature type="active site" description="Nucleophile" evidence="6">
    <location>
        <position position="24"/>
    </location>
</feature>
<dbReference type="InterPro" id="IPR006357">
    <property type="entry name" value="HAD-SF_hydro_IIA"/>
</dbReference>
<dbReference type="Gene3D" id="3.40.50.1000">
    <property type="entry name" value="HAD superfamily/HAD-like"/>
    <property type="match status" value="2"/>
</dbReference>
<proteinExistence type="predicted"/>
<evidence type="ECO:0000256" key="3">
    <source>
        <dbReference type="ARBA" id="ARBA00066659"/>
    </source>
</evidence>
<comment type="cofactor">
    <cofactor evidence="8">
        <name>Mg(2+)</name>
        <dbReference type="ChEBI" id="CHEBI:18420"/>
    </cofactor>
    <text evidence="8">Divalent metal ions. Mg(2+) is the most effective.</text>
</comment>
<dbReference type="GO" id="GO:0046872">
    <property type="term" value="F:metal ion binding"/>
    <property type="evidence" value="ECO:0007669"/>
    <property type="project" value="UniProtKB-KW"/>
</dbReference>
<dbReference type="OrthoDB" id="413953at2759"/>
<dbReference type="Pfam" id="PF13242">
    <property type="entry name" value="Hydrolase_like"/>
    <property type="match status" value="1"/>
</dbReference>
<evidence type="ECO:0000256" key="7">
    <source>
        <dbReference type="PIRSR" id="PIRSR000915-2"/>
    </source>
</evidence>
<evidence type="ECO:0000256" key="4">
    <source>
        <dbReference type="ARBA" id="ARBA00069197"/>
    </source>
</evidence>
<dbReference type="PANTHER" id="PTHR19288:SF46">
    <property type="entry name" value="HALOACID DEHALOGENASE-LIKE HYDROLASE DOMAIN-CONTAINING PROTEIN 2"/>
    <property type="match status" value="1"/>
</dbReference>
<dbReference type="KEGG" id="bnn:FOA43_001340"/>
<sequence length="303" mass="33774">MSIKVTSKEMVQELLDNYDNFLFDCDGVIWLDTTLLPKVLETLDMLRALGKRLIFVTNNSTKTRDEFVAKFASFGLKINREDVFGSSYASAIFAKDILKLPQDQKIWIVGDKGLEKEFKEAGYKTIGGTKMPELDEPLDLKNKDDPIYHLDPQVGAAVVGMDTKINYHRLAVTLQYLLKPNVVYIATNIDSTYPANGMVLPGEGTLVQAAAYCSQKKPYSCGKPSKSLIDVIVKTHGIDKNRSIMIGDNLNTDMKFGLDNGLETMLVMTGIGSEEALNALEETKQPTYFADKLGDLYELMESR</sequence>
<dbReference type="PIRSF" id="PIRSF000915">
    <property type="entry name" value="PGP-type_phosphatase"/>
    <property type="match status" value="1"/>
</dbReference>
<feature type="binding site" evidence="7">
    <location>
        <position position="223"/>
    </location>
    <ligand>
        <name>substrate</name>
    </ligand>
</feature>
<feature type="active site" description="Proton donor" evidence="6">
    <location>
        <position position="26"/>
    </location>
</feature>
<dbReference type="InterPro" id="IPR006349">
    <property type="entry name" value="PGP_euk"/>
</dbReference>
<dbReference type="SUPFAM" id="SSF56784">
    <property type="entry name" value="HAD-like"/>
    <property type="match status" value="1"/>
</dbReference>
<dbReference type="InterPro" id="IPR023214">
    <property type="entry name" value="HAD_sf"/>
</dbReference>